<evidence type="ECO:0000313" key="3">
    <source>
        <dbReference type="Proteomes" id="UP000269692"/>
    </source>
</evidence>
<dbReference type="Proteomes" id="UP000269692">
    <property type="component" value="Unassembled WGS sequence"/>
</dbReference>
<keyword evidence="1" id="KW-0732">Signal</keyword>
<evidence type="ECO:0000256" key="1">
    <source>
        <dbReference type="SAM" id="SignalP"/>
    </source>
</evidence>
<gene>
    <name evidence="2" type="ORF">D9R14_00210</name>
</gene>
<name>A0A3L7ALU6_9HYPH</name>
<accession>A0A3L7ALU6</accession>
<keyword evidence="3" id="KW-1185">Reference proteome</keyword>
<protein>
    <recommendedName>
        <fullName evidence="4">Secreted protein</fullName>
    </recommendedName>
</protein>
<reference evidence="2 3" key="1">
    <citation type="submission" date="2018-10" db="EMBL/GenBank/DDBJ databases">
        <title>Xanthobacter tagetidis genome sequencing and assembly.</title>
        <authorList>
            <person name="Maclea K.S."/>
            <person name="Goen A.E."/>
            <person name="Fatima S.A."/>
        </authorList>
    </citation>
    <scope>NUCLEOTIDE SEQUENCE [LARGE SCALE GENOMIC DNA]</scope>
    <source>
        <strain evidence="2 3">ATCC 700314</strain>
    </source>
</reference>
<dbReference type="OrthoDB" id="7870801at2"/>
<evidence type="ECO:0000313" key="2">
    <source>
        <dbReference type="EMBL" id="RLP81476.1"/>
    </source>
</evidence>
<comment type="caution">
    <text evidence="2">The sequence shown here is derived from an EMBL/GenBank/DDBJ whole genome shotgun (WGS) entry which is preliminary data.</text>
</comment>
<sequence>MTRHAAASAALAAALCAGGAAPASAQSRPYAPSMSCSEVAALVRAKGAVLLSTSPTTFDRYVSAANYCSVGEVLKNQWIATRDNPQCFIGYTCFVPSRDNWVP</sequence>
<dbReference type="EMBL" id="RCTF01000001">
    <property type="protein sequence ID" value="RLP81476.1"/>
    <property type="molecule type" value="Genomic_DNA"/>
</dbReference>
<evidence type="ECO:0008006" key="4">
    <source>
        <dbReference type="Google" id="ProtNLM"/>
    </source>
</evidence>
<feature type="chain" id="PRO_5018126058" description="Secreted protein" evidence="1">
    <location>
        <begin position="26"/>
        <end position="103"/>
    </location>
</feature>
<proteinExistence type="predicted"/>
<feature type="signal peptide" evidence="1">
    <location>
        <begin position="1"/>
        <end position="25"/>
    </location>
</feature>
<dbReference type="AlphaFoldDB" id="A0A3L7ALU6"/>
<organism evidence="2 3">
    <name type="scientific">Xanthobacter tagetidis</name>
    <dbReference type="NCBI Taxonomy" id="60216"/>
    <lineage>
        <taxon>Bacteria</taxon>
        <taxon>Pseudomonadati</taxon>
        <taxon>Pseudomonadota</taxon>
        <taxon>Alphaproteobacteria</taxon>
        <taxon>Hyphomicrobiales</taxon>
        <taxon>Xanthobacteraceae</taxon>
        <taxon>Xanthobacter</taxon>
    </lineage>
</organism>